<feature type="region of interest" description="Disordered" evidence="1">
    <location>
        <begin position="72"/>
        <end position="92"/>
    </location>
</feature>
<sequence>MTSAPSHGLRALVRELISEIIPQLNLLTRPQRVVITDDEQLNDFVRRVVTTLDDPVTGPLLRSGQLRFQLDTSGNGATAASSPTPAAEGRASGGIEIDKGVLTERIVARAITERARLVLGRTVVITPLAREQIRKSSVEVVRRP</sequence>
<dbReference type="EMBL" id="FJ418564">
    <property type="protein sequence ID" value="ACJ12447.1"/>
    <property type="molecule type" value="Genomic_DNA"/>
</dbReference>
<name>B6VJJ1_9NOCA</name>
<dbReference type="AlphaFoldDB" id="B6VJJ1"/>
<organism evidence="2">
    <name type="scientific">Rhodococcus sp. T104</name>
    <dbReference type="NCBI Taxonomy" id="230533"/>
    <lineage>
        <taxon>Bacteria</taxon>
        <taxon>Bacillati</taxon>
        <taxon>Actinomycetota</taxon>
        <taxon>Actinomycetes</taxon>
        <taxon>Mycobacteriales</taxon>
        <taxon>Nocardiaceae</taxon>
        <taxon>Rhodococcus</taxon>
    </lineage>
</organism>
<protein>
    <submittedName>
        <fullName evidence="2">Uncharacterized protein</fullName>
    </submittedName>
</protein>
<evidence type="ECO:0000256" key="1">
    <source>
        <dbReference type="SAM" id="MobiDB-lite"/>
    </source>
</evidence>
<dbReference type="EMBL" id="FJ418564">
    <property type="protein sequence ID" value="ACJ12453.1"/>
    <property type="molecule type" value="Genomic_DNA"/>
</dbReference>
<reference evidence="2" key="1">
    <citation type="submission" date="2008-10" db="EMBL/GenBank/DDBJ databases">
        <title>Functional identification of cinnamic acid operon in Rhodococcus sp. strain T104.</title>
        <authorList>
            <person name="Shin S."/>
            <person name="Choi K.Y."/>
            <person name="Kim E."/>
        </authorList>
    </citation>
    <scope>NUCLEOTIDE SEQUENCE</scope>
    <source>
        <strain evidence="2">T104</strain>
    </source>
</reference>
<proteinExistence type="predicted"/>
<feature type="compositionally biased region" description="Low complexity" evidence="1">
    <location>
        <begin position="77"/>
        <end position="87"/>
    </location>
</feature>
<evidence type="ECO:0000313" key="2">
    <source>
        <dbReference type="EMBL" id="ACJ12447.1"/>
    </source>
</evidence>
<accession>B6VJJ1</accession>